<gene>
    <name evidence="3" type="ORF">H2200_013000</name>
</gene>
<keyword evidence="1" id="KW-1133">Transmembrane helix</keyword>
<evidence type="ECO:0000259" key="2">
    <source>
        <dbReference type="Pfam" id="PF13632"/>
    </source>
</evidence>
<keyword evidence="1" id="KW-0472">Membrane</keyword>
<evidence type="ECO:0000256" key="1">
    <source>
        <dbReference type="SAM" id="Phobius"/>
    </source>
</evidence>
<dbReference type="Proteomes" id="UP001172673">
    <property type="component" value="Unassembled WGS sequence"/>
</dbReference>
<dbReference type="EMBL" id="JAPDRK010000026">
    <property type="protein sequence ID" value="KAJ9602457.1"/>
    <property type="molecule type" value="Genomic_DNA"/>
</dbReference>
<proteinExistence type="predicted"/>
<reference evidence="3" key="1">
    <citation type="submission" date="2022-10" db="EMBL/GenBank/DDBJ databases">
        <title>Culturing micro-colonial fungi from biological soil crusts in the Mojave desert and describing Neophaeococcomyces mojavensis, and introducing the new genera and species Taxawa tesnikishii.</title>
        <authorList>
            <person name="Kurbessoian T."/>
            <person name="Stajich J.E."/>
        </authorList>
    </citation>
    <scope>NUCLEOTIDE SEQUENCE</scope>
    <source>
        <strain evidence="3">TK_41</strain>
    </source>
</reference>
<name>A0AA38WWL2_9EURO</name>
<feature type="transmembrane region" description="Helical" evidence="1">
    <location>
        <begin position="383"/>
        <end position="403"/>
    </location>
</feature>
<accession>A0AA38WWL2</accession>
<feature type="transmembrane region" description="Helical" evidence="1">
    <location>
        <begin position="442"/>
        <end position="466"/>
    </location>
</feature>
<organism evidence="3 4">
    <name type="scientific">Cladophialophora chaetospira</name>
    <dbReference type="NCBI Taxonomy" id="386627"/>
    <lineage>
        <taxon>Eukaryota</taxon>
        <taxon>Fungi</taxon>
        <taxon>Dikarya</taxon>
        <taxon>Ascomycota</taxon>
        <taxon>Pezizomycotina</taxon>
        <taxon>Eurotiomycetes</taxon>
        <taxon>Chaetothyriomycetidae</taxon>
        <taxon>Chaetothyriales</taxon>
        <taxon>Herpotrichiellaceae</taxon>
        <taxon>Cladophialophora</taxon>
    </lineage>
</organism>
<protein>
    <recommendedName>
        <fullName evidence="2">Glycosyltransferase 2-like domain-containing protein</fullName>
    </recommendedName>
</protein>
<keyword evidence="1" id="KW-0812">Transmembrane</keyword>
<sequence>MAIVLPSYKEETEMLESSLRVLASHKLARTSYHIFLAMEERDPNATTVAQILMQLFTGKFREMQWTVHPADLPGEAPGKSSNVSWAAKQVERKYLNNPDWSSVLVSVMDSDTHLLSQYFETVLAYHIRNRKGDGTTDMTLYMPPIVFDRNASEVPQLVRIADLMWSGAGLSCFTTKPTASTVAIPTAVYTVPLALVCLARGWDTGSEAIGEDMHMMLKCYFATHGRMKIRPIASPASQCNVTTGKGGVRGWLADHSARYAQGLRHMWGCLDTGNALRQWCKISSNVEVQDQSSPASEASSAGCELERPRHVEICLRLSQHTLHGPKLHRFTWRNLVLFSRLFEAHFLPVHLCLVLSASTIYSALPYPIVSCPSLAAAMTLTSYLRVVGYAFMTMYFVIFYEGYHRACIEARASEMKKAGLYEELAGEFSYRRRLSFITMMDYVLFPVSGTVFGSAPLLQAIVSHFWTDKLVYLVSAKPIKATPIGLEEHAAKIIDV</sequence>
<comment type="caution">
    <text evidence="3">The sequence shown here is derived from an EMBL/GenBank/DDBJ whole genome shotgun (WGS) entry which is preliminary data.</text>
</comment>
<dbReference type="PANTHER" id="PTHR36851">
    <property type="entry name" value="UNNAMED PRODUCT"/>
    <property type="match status" value="1"/>
</dbReference>
<dbReference type="InterPro" id="IPR001173">
    <property type="entry name" value="Glyco_trans_2-like"/>
</dbReference>
<evidence type="ECO:0000313" key="4">
    <source>
        <dbReference type="Proteomes" id="UP001172673"/>
    </source>
</evidence>
<evidence type="ECO:0000313" key="3">
    <source>
        <dbReference type="EMBL" id="KAJ9602457.1"/>
    </source>
</evidence>
<dbReference type="AlphaFoldDB" id="A0AA38WWL2"/>
<feature type="domain" description="Glycosyltransferase 2-like" evidence="2">
    <location>
        <begin position="105"/>
        <end position="379"/>
    </location>
</feature>
<dbReference type="PANTHER" id="PTHR36851:SF1">
    <property type="entry name" value="GLYCO_TRANS_2-LIKE DOMAIN-CONTAINING PROTEIN"/>
    <property type="match status" value="1"/>
</dbReference>
<dbReference type="Pfam" id="PF13632">
    <property type="entry name" value="Glyco_trans_2_3"/>
    <property type="match status" value="1"/>
</dbReference>
<keyword evidence="4" id="KW-1185">Reference proteome</keyword>